<gene>
    <name evidence="9" type="ORF">OKA05_18795</name>
</gene>
<dbReference type="Pfam" id="PF00034">
    <property type="entry name" value="Cytochrom_C"/>
    <property type="match status" value="1"/>
</dbReference>
<evidence type="ECO:0000256" key="6">
    <source>
        <dbReference type="PROSITE-ProRule" id="PRU00433"/>
    </source>
</evidence>
<dbReference type="InterPro" id="IPR013427">
    <property type="entry name" value="Haem-bd_dom_put"/>
</dbReference>
<dbReference type="InterPro" id="IPR013428">
    <property type="entry name" value="Membrane-bound_put_N"/>
</dbReference>
<dbReference type="Gene3D" id="2.60.120.200">
    <property type="match status" value="1"/>
</dbReference>
<comment type="caution">
    <text evidence="9">The sequence shown here is derived from an EMBL/GenBank/DDBJ whole genome shotgun (WGS) entry which is preliminary data.</text>
</comment>
<dbReference type="EMBL" id="JAPDDT010000009">
    <property type="protein sequence ID" value="MCW1924620.1"/>
    <property type="molecule type" value="Genomic_DNA"/>
</dbReference>
<dbReference type="PANTHER" id="PTHR33546">
    <property type="entry name" value="LARGE, MULTIFUNCTIONAL SECRETED PROTEIN-RELATED"/>
    <property type="match status" value="1"/>
</dbReference>
<dbReference type="NCBIfam" id="TIGR02603">
    <property type="entry name" value="CxxCH_TIGR02603"/>
    <property type="match status" value="1"/>
</dbReference>
<dbReference type="Proteomes" id="UP001320876">
    <property type="component" value="Unassembled WGS sequence"/>
</dbReference>
<dbReference type="InterPro" id="IPR036909">
    <property type="entry name" value="Cyt_c-like_dom_sf"/>
</dbReference>
<feature type="signal peptide" evidence="7">
    <location>
        <begin position="1"/>
        <end position="16"/>
    </location>
</feature>
<dbReference type="RefSeq" id="WP_264488729.1">
    <property type="nucleotide sequence ID" value="NZ_JAPDDT010000009.1"/>
</dbReference>
<dbReference type="Pfam" id="PF23500">
    <property type="entry name" value="DUF7133"/>
    <property type="match status" value="1"/>
</dbReference>
<dbReference type="NCBIfam" id="TIGR02604">
    <property type="entry name" value="Piru_Ver_Nterm"/>
    <property type="match status" value="1"/>
</dbReference>
<evidence type="ECO:0000256" key="5">
    <source>
        <dbReference type="ARBA" id="ARBA00023157"/>
    </source>
</evidence>
<reference evidence="9 10" key="1">
    <citation type="submission" date="2022-10" db="EMBL/GenBank/DDBJ databases">
        <title>Luteolibacter arcticus strain CCTCC AB 2014275, whole genome shotgun sequencing project.</title>
        <authorList>
            <person name="Zhao G."/>
            <person name="Shen L."/>
        </authorList>
    </citation>
    <scope>NUCLEOTIDE SEQUENCE [LARGE SCALE GENOMIC DNA]</scope>
    <source>
        <strain evidence="9 10">CCTCC AB 2014275</strain>
    </source>
</reference>
<dbReference type="Gene3D" id="2.120.10.30">
    <property type="entry name" value="TolB, C-terminal domain"/>
    <property type="match status" value="1"/>
</dbReference>
<evidence type="ECO:0000256" key="7">
    <source>
        <dbReference type="SAM" id="SignalP"/>
    </source>
</evidence>
<keyword evidence="3 7" id="KW-0732">Signal</keyword>
<feature type="domain" description="Cytochrome c" evidence="8">
    <location>
        <begin position="1255"/>
        <end position="1388"/>
    </location>
</feature>
<evidence type="ECO:0000256" key="3">
    <source>
        <dbReference type="ARBA" id="ARBA00022729"/>
    </source>
</evidence>
<dbReference type="InterPro" id="IPR011042">
    <property type="entry name" value="6-blade_b-propeller_TolB-like"/>
</dbReference>
<dbReference type="Pfam" id="PF06439">
    <property type="entry name" value="3keto-disac_hyd"/>
    <property type="match status" value="1"/>
</dbReference>
<dbReference type="SMART" id="SM00560">
    <property type="entry name" value="LamGL"/>
    <property type="match status" value="1"/>
</dbReference>
<dbReference type="SUPFAM" id="SSF49899">
    <property type="entry name" value="Concanavalin A-like lectins/glucanases"/>
    <property type="match status" value="1"/>
</dbReference>
<keyword evidence="1 6" id="KW-0349">Heme</keyword>
<dbReference type="InterPro" id="IPR006558">
    <property type="entry name" value="LamG-like"/>
</dbReference>
<dbReference type="InterPro" id="IPR055557">
    <property type="entry name" value="DUF7133"/>
</dbReference>
<evidence type="ECO:0000256" key="1">
    <source>
        <dbReference type="ARBA" id="ARBA00022617"/>
    </source>
</evidence>
<feature type="chain" id="PRO_5046153905" evidence="7">
    <location>
        <begin position="17"/>
        <end position="1388"/>
    </location>
</feature>
<dbReference type="InterPro" id="IPR010496">
    <property type="entry name" value="AL/BT2_dom"/>
</dbReference>
<sequence length="1388" mass="150474">MKAAILYFVLTSAAFADPVSLFDGKTLSGWEVRPGEEKWWKVQDGMITGGSLDEKVPHNTFLATTKRYANFDLRLKVRLVKGEGFMNSGVQIRSIRVPGDPEMSGYQVDAGTGWWGKLYDESRRNKVIGEPVNPAALKAHDWDWNDYRILCEGPRIRSWINGVAALDYTETDAKIPLEGLIGVQAHGGGKLLGQFKDITIEELPATPGAPTWEKADPRLPENEKASFKVPDGFEVELVASEKEGVGKPVTMAWDHAGRMWTMTALEYPVDANENVAQAEALYQKGGKDKVLVFDEPWKPGPQVPRVFADGLAIPLGVLPWKDGALVQYGHDIRYYVDRNNDGKADGHEVFLTGFGIQDSHLFPHQFERSPGGWFYLAQGLFNYSKVKRPGDAPFADGSKEVAFNQCKLARASLDGSAFELLTAGPNNIWGFATARDGREFLQEANDMGHPVSEFIDGTHYPTGSKEKLRPYAPQLPESTPGQPMGGTGLSGIALAEDEGSAFAAKWPEEKVFYLANPITNRIQIVTRSANGDYRKQEDFLVSSDEWFRPVSAQFGPDGCLYIADWYNKIISHNEVPRAHPDRDKTRGRIWRVKAKGSAVVRPPDLTKLSGEALAAELGGKNARVARMAWQEFGDRGDKSQVPRLVEIATASSMPKAKRLGALWAVRDLRALDAGLLLRLAADPDADIRREAVEAAGDARRSGEDFLLRMTDAATKAGNDFGVSCALANTLFYQREATTAMAAAIAGLAPAPATGKERQAYEANFLRYLIRRALEAHPAAARTALATRKLPEEASRLCVLALPADDGATALVAALPSLVRPLDDAELGLLGSQLSRTSVAKAFGEKLADPVHRETMLRSLLRLDPVAASDDILRDAVGRATVEMIKASPDKMPLALDLARRFRLKQVAPMIEERLPAAKPAERALYLRTLNEIGGNGMVIFSLMLDDKDPEVAREALVGYAGSGDPVVVPALAERWAKLPGAMRQLAVNGIASNKNTARVFARAVAKGGFPGFDPAAVEKLAAVLGADDPEFREVLSKVEGLMVRVVRLSGKPGAVIASGLKLDGPFTVETWIKLDEGIDNRDGLLGKRGGGPCVNFWDGKLRLWNGSGDVVVAEHRVEAGKWAHCAVTRDGAGRVTLYLDGEPAGVSRGAFNAPLESMDIGQVNEAGGTAATLLEFRVWDIARSPAEIQASCRTRFTSGQEHLVFHAGGDLTKLPLEGGATIEWTTDFPELHTPAQAAAVAAKFDRFRAMASKTGDAAAGKQLFQATCMICHQAKGEGTAIGPDLSGAGAMGMESLLRNILTPNAQLESGYYRHDITLTDGSLASGFLASETPKIIVIRQIGADERAIPKHQVEEHTISKRSLMPEGLIDGFGEKQVADLFAYLMTLK</sequence>
<dbReference type="InterPro" id="IPR009056">
    <property type="entry name" value="Cyt_c-like_dom"/>
</dbReference>
<evidence type="ECO:0000256" key="4">
    <source>
        <dbReference type="ARBA" id="ARBA00023004"/>
    </source>
</evidence>
<dbReference type="InterPro" id="IPR013320">
    <property type="entry name" value="ConA-like_dom_sf"/>
</dbReference>
<evidence type="ECO:0000313" key="10">
    <source>
        <dbReference type="Proteomes" id="UP001320876"/>
    </source>
</evidence>
<dbReference type="Gene3D" id="1.10.760.10">
    <property type="entry name" value="Cytochrome c-like domain"/>
    <property type="match status" value="1"/>
</dbReference>
<dbReference type="Gene3D" id="2.60.120.560">
    <property type="entry name" value="Exo-inulinase, domain 1"/>
    <property type="match status" value="1"/>
</dbReference>
<evidence type="ECO:0000256" key="2">
    <source>
        <dbReference type="ARBA" id="ARBA00022723"/>
    </source>
</evidence>
<accession>A0ABT3GMC2</accession>
<organism evidence="9 10">
    <name type="scientific">Luteolibacter arcticus</name>
    <dbReference type="NCBI Taxonomy" id="1581411"/>
    <lineage>
        <taxon>Bacteria</taxon>
        <taxon>Pseudomonadati</taxon>
        <taxon>Verrucomicrobiota</taxon>
        <taxon>Verrucomicrobiia</taxon>
        <taxon>Verrucomicrobiales</taxon>
        <taxon>Verrucomicrobiaceae</taxon>
        <taxon>Luteolibacter</taxon>
    </lineage>
</organism>
<keyword evidence="4 6" id="KW-0408">Iron</keyword>
<dbReference type="Pfam" id="PF13385">
    <property type="entry name" value="Laminin_G_3"/>
    <property type="match status" value="1"/>
</dbReference>
<keyword evidence="5" id="KW-1015">Disulfide bond</keyword>
<evidence type="ECO:0000313" key="9">
    <source>
        <dbReference type="EMBL" id="MCW1924620.1"/>
    </source>
</evidence>
<keyword evidence="2 6" id="KW-0479">Metal-binding</keyword>
<dbReference type="PANTHER" id="PTHR33546:SF1">
    <property type="entry name" value="LARGE, MULTIFUNCTIONAL SECRETED PROTEIN"/>
    <property type="match status" value="1"/>
</dbReference>
<name>A0ABT3GMC2_9BACT</name>
<dbReference type="SUPFAM" id="SSF46626">
    <property type="entry name" value="Cytochrome c"/>
    <property type="match status" value="1"/>
</dbReference>
<keyword evidence="10" id="KW-1185">Reference proteome</keyword>
<dbReference type="SUPFAM" id="SSF63829">
    <property type="entry name" value="Calcium-dependent phosphotriesterase"/>
    <property type="match status" value="1"/>
</dbReference>
<dbReference type="PROSITE" id="PS51007">
    <property type="entry name" value="CYTC"/>
    <property type="match status" value="1"/>
</dbReference>
<protein>
    <submittedName>
        <fullName evidence="9">DUF1080 domain-containing protein</fullName>
    </submittedName>
</protein>
<evidence type="ECO:0000259" key="8">
    <source>
        <dbReference type="PROSITE" id="PS51007"/>
    </source>
</evidence>
<proteinExistence type="predicted"/>